<dbReference type="PROSITE" id="PS50164">
    <property type="entry name" value="GIY_YIG"/>
    <property type="match status" value="1"/>
</dbReference>
<dbReference type="GO" id="GO:0006289">
    <property type="term" value="P:nucleotide-excision repair"/>
    <property type="evidence" value="ECO:0007669"/>
    <property type="project" value="InterPro"/>
</dbReference>
<keyword evidence="3" id="KW-0228">DNA excision</keyword>
<dbReference type="Gene3D" id="3.30.420.340">
    <property type="entry name" value="UvrC, RNAse H endonuclease domain"/>
    <property type="match status" value="1"/>
</dbReference>
<keyword evidence="11" id="KW-1185">Reference proteome</keyword>
<dbReference type="InterPro" id="IPR036876">
    <property type="entry name" value="UVR_dom_sf"/>
</dbReference>
<dbReference type="InterPro" id="IPR000305">
    <property type="entry name" value="GIY-YIG_endonuc"/>
</dbReference>
<feature type="domain" description="UVR" evidence="7">
    <location>
        <begin position="210"/>
        <end position="245"/>
    </location>
</feature>
<dbReference type="CDD" id="cd10434">
    <property type="entry name" value="GIY-YIG_UvrC_Cho"/>
    <property type="match status" value="1"/>
</dbReference>
<proteinExistence type="predicted"/>
<keyword evidence="2" id="KW-0227">DNA damage</keyword>
<reference evidence="10 11" key="1">
    <citation type="submission" date="2016-02" db="EMBL/GenBank/DDBJ databases">
        <authorList>
            <person name="Wen L."/>
            <person name="He K."/>
            <person name="Yang H."/>
        </authorList>
    </citation>
    <scope>NUCLEOTIDE SEQUENCE [LARGE SCALE GENOMIC DNA]</scope>
    <source>
        <strain evidence="10 11">CV41</strain>
    </source>
</reference>
<feature type="domain" description="UvrC family homology region profile" evidence="9">
    <location>
        <begin position="265"/>
        <end position="387"/>
    </location>
</feature>
<dbReference type="PROSITE" id="PS50151">
    <property type="entry name" value="UVR"/>
    <property type="match status" value="1"/>
</dbReference>
<dbReference type="Pfam" id="PF02151">
    <property type="entry name" value="UVR"/>
    <property type="match status" value="1"/>
</dbReference>
<evidence type="ECO:0000256" key="2">
    <source>
        <dbReference type="ARBA" id="ARBA00022763"/>
    </source>
</evidence>
<dbReference type="AlphaFoldDB" id="A0A139SLA1"/>
<dbReference type="GO" id="GO:0009381">
    <property type="term" value="F:excinuclease ABC activity"/>
    <property type="evidence" value="ECO:0007669"/>
    <property type="project" value="InterPro"/>
</dbReference>
<gene>
    <name evidence="10" type="ORF">AXK12_05425</name>
</gene>
<dbReference type="InterPro" id="IPR010994">
    <property type="entry name" value="RuvA_2-like"/>
</dbReference>
<feature type="domain" description="GIY-YIG" evidence="8">
    <location>
        <begin position="17"/>
        <end position="99"/>
    </location>
</feature>
<evidence type="ECO:0000313" key="10">
    <source>
        <dbReference type="EMBL" id="KXU35323.1"/>
    </source>
</evidence>
<evidence type="ECO:0000256" key="4">
    <source>
        <dbReference type="ARBA" id="ARBA00022881"/>
    </source>
</evidence>
<dbReference type="PANTHER" id="PTHR30562">
    <property type="entry name" value="UVRC/OXIDOREDUCTASE"/>
    <property type="match status" value="1"/>
</dbReference>
<evidence type="ECO:0000256" key="1">
    <source>
        <dbReference type="ARBA" id="ARBA00022490"/>
    </source>
</evidence>
<sequence length="516" mass="57796">METKGYALKEKVRALPDRPGVYLMKDRLGTILYVGKAKSLKKRVSSYFQRGRARSIEQPKIRSLIPLIHDFDIIEVRSEPEALLLEGRLIKQWKPRYNTDFTDDKRFLLVRVDLSQPLPRFALTRLRKDKHSRYFGPFPHSGPLRTTLAQMRRQFGILLADATPTLLPDGRYQLYDDVRQEIYGHENLVTPAAYRARVDAACAFLEGKSRETLKTLREQMQAAAESLEFEKAAQLRDLITALDATLERSRRFERHTPAQLLDPANASTPHSHGSAKASALAATAALAALARALDLPAPPEHMECFDISHISGTLVVASMVHFTHGRPDTDRYRRYRIKSFIGNDDFRAMEEVVARRYHRLANEGRPLPDLIVIDGGRGQIGAALKAFAAIEVKPPALIGLAKKHETILFADARAPLNLSLNDPALNLLQRLRDEAHRFANTYNADLRSRKIRESLLDDIPGLGAKRKAQLLAHFGSIDRLRAASPTALATLPGIGPKLAEKIHQTLRPAFPSPATP</sequence>
<dbReference type="Pfam" id="PF08459">
    <property type="entry name" value="UvrC_RNaseH_dom"/>
    <property type="match status" value="1"/>
</dbReference>
<dbReference type="InterPro" id="IPR047296">
    <property type="entry name" value="GIY-YIG_UvrC_Cho"/>
</dbReference>
<dbReference type="SUPFAM" id="SSF82771">
    <property type="entry name" value="GIY-YIG endonuclease"/>
    <property type="match status" value="1"/>
</dbReference>
<dbReference type="InterPro" id="IPR038476">
    <property type="entry name" value="UvrC_RNase_H_dom_sf"/>
</dbReference>
<dbReference type="Pfam" id="PF01541">
    <property type="entry name" value="GIY-YIG"/>
    <property type="match status" value="1"/>
</dbReference>
<dbReference type="SMART" id="SM00278">
    <property type="entry name" value="HhH1"/>
    <property type="match status" value="2"/>
</dbReference>
<dbReference type="EMBL" id="LSZP01000043">
    <property type="protein sequence ID" value="KXU35323.1"/>
    <property type="molecule type" value="Genomic_DNA"/>
</dbReference>
<dbReference type="Gene3D" id="1.10.150.20">
    <property type="entry name" value="5' to 3' exonuclease, C-terminal subdomain"/>
    <property type="match status" value="1"/>
</dbReference>
<evidence type="ECO:0000256" key="5">
    <source>
        <dbReference type="ARBA" id="ARBA00023204"/>
    </source>
</evidence>
<dbReference type="InterPro" id="IPR001943">
    <property type="entry name" value="UVR_dom"/>
</dbReference>
<dbReference type="InterPro" id="IPR050066">
    <property type="entry name" value="UvrABC_protein_C"/>
</dbReference>
<keyword evidence="4" id="KW-0267">Excision nuclease</keyword>
<dbReference type="Pfam" id="PF14520">
    <property type="entry name" value="HHH_5"/>
    <property type="match status" value="1"/>
</dbReference>
<evidence type="ECO:0000256" key="6">
    <source>
        <dbReference type="ARBA" id="ARBA00023236"/>
    </source>
</evidence>
<dbReference type="Gene3D" id="3.40.1440.10">
    <property type="entry name" value="GIY-YIG endonuclease"/>
    <property type="match status" value="1"/>
</dbReference>
<dbReference type="SMART" id="SM00465">
    <property type="entry name" value="GIYc"/>
    <property type="match status" value="1"/>
</dbReference>
<dbReference type="InterPro" id="IPR035901">
    <property type="entry name" value="GIY-YIG_endonuc_sf"/>
</dbReference>
<dbReference type="PROSITE" id="PS50165">
    <property type="entry name" value="UVRC"/>
    <property type="match status" value="1"/>
</dbReference>
<evidence type="ECO:0000313" key="11">
    <source>
        <dbReference type="Proteomes" id="UP000071392"/>
    </source>
</evidence>
<comment type="caution">
    <text evidence="10">The sequence shown here is derived from an EMBL/GenBank/DDBJ whole genome shotgun (WGS) entry which is preliminary data.</text>
</comment>
<evidence type="ECO:0000259" key="8">
    <source>
        <dbReference type="PROSITE" id="PS50164"/>
    </source>
</evidence>
<dbReference type="SUPFAM" id="SSF47781">
    <property type="entry name" value="RuvA domain 2-like"/>
    <property type="match status" value="1"/>
</dbReference>
<dbReference type="SUPFAM" id="SSF46600">
    <property type="entry name" value="C-terminal UvrC-binding domain of UvrB"/>
    <property type="match status" value="1"/>
</dbReference>
<keyword evidence="6" id="KW-0742">SOS response</keyword>
<evidence type="ECO:0000259" key="7">
    <source>
        <dbReference type="PROSITE" id="PS50151"/>
    </source>
</evidence>
<dbReference type="InterPro" id="IPR003583">
    <property type="entry name" value="Hlx-hairpin-Hlx_DNA-bd_motif"/>
</dbReference>
<keyword evidence="5" id="KW-0234">DNA repair</keyword>
<dbReference type="Gene3D" id="4.10.860.10">
    <property type="entry name" value="UVR domain"/>
    <property type="match status" value="1"/>
</dbReference>
<dbReference type="GO" id="GO:0009432">
    <property type="term" value="P:SOS response"/>
    <property type="evidence" value="ECO:0007669"/>
    <property type="project" value="UniProtKB-KW"/>
</dbReference>
<name>A0A139SLA1_9BACT</name>
<keyword evidence="1" id="KW-0963">Cytoplasm</keyword>
<dbReference type="GO" id="GO:0003677">
    <property type="term" value="F:DNA binding"/>
    <property type="evidence" value="ECO:0007669"/>
    <property type="project" value="InterPro"/>
</dbReference>
<dbReference type="STRING" id="1548208.AXK12_05425"/>
<dbReference type="GO" id="GO:0009380">
    <property type="term" value="C:excinuclease repair complex"/>
    <property type="evidence" value="ECO:0007669"/>
    <property type="project" value="TreeGrafter"/>
</dbReference>
<accession>A0A139SLA1</accession>
<evidence type="ECO:0000256" key="3">
    <source>
        <dbReference type="ARBA" id="ARBA00022769"/>
    </source>
</evidence>
<dbReference type="InterPro" id="IPR001162">
    <property type="entry name" value="UvrC_RNase_H_dom"/>
</dbReference>
<evidence type="ECO:0000259" key="9">
    <source>
        <dbReference type="PROSITE" id="PS50165"/>
    </source>
</evidence>
<dbReference type="PANTHER" id="PTHR30562:SF1">
    <property type="entry name" value="UVRABC SYSTEM PROTEIN C"/>
    <property type="match status" value="1"/>
</dbReference>
<organism evidence="10 11">
    <name type="scientific">Cephaloticoccus capnophilus</name>
    <dbReference type="NCBI Taxonomy" id="1548208"/>
    <lineage>
        <taxon>Bacteria</taxon>
        <taxon>Pseudomonadati</taxon>
        <taxon>Verrucomicrobiota</taxon>
        <taxon>Opitutia</taxon>
        <taxon>Opitutales</taxon>
        <taxon>Opitutaceae</taxon>
        <taxon>Cephaloticoccus</taxon>
    </lineage>
</organism>
<dbReference type="FunFam" id="3.40.1440.10:FF:000001">
    <property type="entry name" value="UvrABC system protein C"/>
    <property type="match status" value="1"/>
</dbReference>
<dbReference type="Proteomes" id="UP000071392">
    <property type="component" value="Unassembled WGS sequence"/>
</dbReference>
<protein>
    <submittedName>
        <fullName evidence="10">Excinuclease ABC subunit C</fullName>
    </submittedName>
</protein>